<protein>
    <submittedName>
        <fullName evidence="2">Uncharacterized protein</fullName>
    </submittedName>
</protein>
<dbReference type="RefSeq" id="WP_191736628.1">
    <property type="nucleotide sequence ID" value="NZ_JACYFS010000002.1"/>
</dbReference>
<feature type="transmembrane region" description="Helical" evidence="1">
    <location>
        <begin position="68"/>
        <end position="92"/>
    </location>
</feature>
<proteinExistence type="predicted"/>
<name>A0ABR8ZCZ3_9FLAO</name>
<sequence length="116" mass="13712">MLLLGIFYLIPFIIIFVVFGNLCDRYQEKRGLPIFIALLLFFGLKFLATFLISYLTMNFSDSFDPREIIIENIFIIHIASFFAGFSSAFIYYRYLKIKFQHTHQFKNSEIENLGEN</sequence>
<organism evidence="2 3">
    <name type="scientific">Chryseobacterium caseinilyticum</name>
    <dbReference type="NCBI Taxonomy" id="2771428"/>
    <lineage>
        <taxon>Bacteria</taxon>
        <taxon>Pseudomonadati</taxon>
        <taxon>Bacteroidota</taxon>
        <taxon>Flavobacteriia</taxon>
        <taxon>Flavobacteriales</taxon>
        <taxon>Weeksellaceae</taxon>
        <taxon>Chryseobacterium group</taxon>
        <taxon>Chryseobacterium</taxon>
    </lineage>
</organism>
<gene>
    <name evidence="2" type="ORF">IC610_09395</name>
</gene>
<evidence type="ECO:0000313" key="3">
    <source>
        <dbReference type="Proteomes" id="UP000637299"/>
    </source>
</evidence>
<evidence type="ECO:0000313" key="2">
    <source>
        <dbReference type="EMBL" id="MBD8082631.1"/>
    </source>
</evidence>
<feature type="transmembrane region" description="Helical" evidence="1">
    <location>
        <begin position="6"/>
        <end position="23"/>
    </location>
</feature>
<reference evidence="2 3" key="1">
    <citation type="submission" date="2020-09" db="EMBL/GenBank/DDBJ databases">
        <title>Genome seq and assembly of Chryseobacterium sp.</title>
        <authorList>
            <person name="Chhetri G."/>
        </authorList>
    </citation>
    <scope>NUCLEOTIDE SEQUENCE [LARGE SCALE GENOMIC DNA]</scope>
    <source>
        <strain evidence="2 3">GCR10</strain>
    </source>
</reference>
<evidence type="ECO:0000256" key="1">
    <source>
        <dbReference type="SAM" id="Phobius"/>
    </source>
</evidence>
<comment type="caution">
    <text evidence="2">The sequence shown here is derived from an EMBL/GenBank/DDBJ whole genome shotgun (WGS) entry which is preliminary data.</text>
</comment>
<feature type="transmembrane region" description="Helical" evidence="1">
    <location>
        <begin position="35"/>
        <end position="56"/>
    </location>
</feature>
<keyword evidence="1" id="KW-0812">Transmembrane</keyword>
<dbReference type="EMBL" id="JACYFS010000002">
    <property type="protein sequence ID" value="MBD8082631.1"/>
    <property type="molecule type" value="Genomic_DNA"/>
</dbReference>
<keyword evidence="3" id="KW-1185">Reference proteome</keyword>
<dbReference type="Proteomes" id="UP000637299">
    <property type="component" value="Unassembled WGS sequence"/>
</dbReference>
<accession>A0ABR8ZCZ3</accession>
<keyword evidence="1" id="KW-0472">Membrane</keyword>
<keyword evidence="1" id="KW-1133">Transmembrane helix</keyword>